<keyword evidence="4" id="KW-0378">Hydrolase</keyword>
<feature type="compositionally biased region" description="Polar residues" evidence="9">
    <location>
        <begin position="230"/>
        <end position="239"/>
    </location>
</feature>
<evidence type="ECO:0000313" key="12">
    <source>
        <dbReference type="EMBL" id="KAK3169241.1"/>
    </source>
</evidence>
<evidence type="ECO:0000313" key="13">
    <source>
        <dbReference type="Proteomes" id="UP001276659"/>
    </source>
</evidence>
<feature type="compositionally biased region" description="Polar residues" evidence="9">
    <location>
        <begin position="2237"/>
        <end position="2246"/>
    </location>
</feature>
<dbReference type="Pfam" id="PF00176">
    <property type="entry name" value="SNF2-rel_dom"/>
    <property type="match status" value="1"/>
</dbReference>
<dbReference type="SMART" id="SM00487">
    <property type="entry name" value="DEXDc"/>
    <property type="match status" value="1"/>
</dbReference>
<comment type="similarity">
    <text evidence="2">Belongs to the SNF2/RAD54 helicase family.</text>
</comment>
<feature type="region of interest" description="Disordered" evidence="9">
    <location>
        <begin position="171"/>
        <end position="197"/>
    </location>
</feature>
<dbReference type="GO" id="GO:0003677">
    <property type="term" value="F:DNA binding"/>
    <property type="evidence" value="ECO:0007669"/>
    <property type="project" value="UniProtKB-KW"/>
</dbReference>
<dbReference type="GO" id="GO:0004386">
    <property type="term" value="F:helicase activity"/>
    <property type="evidence" value="ECO:0007669"/>
    <property type="project" value="UniProtKB-KW"/>
</dbReference>
<feature type="region of interest" description="Disordered" evidence="9">
    <location>
        <begin position="343"/>
        <end position="363"/>
    </location>
</feature>
<dbReference type="Gene3D" id="3.40.50.10810">
    <property type="entry name" value="Tandem AAA-ATPase domain"/>
    <property type="match status" value="1"/>
</dbReference>
<evidence type="ECO:0000256" key="1">
    <source>
        <dbReference type="ARBA" id="ARBA00004123"/>
    </source>
</evidence>
<keyword evidence="8" id="KW-0539">Nucleus</keyword>
<comment type="subcellular location">
    <subcellularLocation>
        <location evidence="1">Nucleus</location>
    </subcellularLocation>
</comment>
<feature type="region of interest" description="Disordered" evidence="9">
    <location>
        <begin position="213"/>
        <end position="251"/>
    </location>
</feature>
<dbReference type="InterPro" id="IPR014001">
    <property type="entry name" value="Helicase_ATP-bd"/>
</dbReference>
<feature type="domain" description="Helicase ATP-binding" evidence="10">
    <location>
        <begin position="1261"/>
        <end position="1466"/>
    </location>
</feature>
<feature type="region of interest" description="Disordered" evidence="9">
    <location>
        <begin position="2262"/>
        <end position="2342"/>
    </location>
</feature>
<feature type="region of interest" description="Disordered" evidence="9">
    <location>
        <begin position="2184"/>
        <end position="2249"/>
    </location>
</feature>
<feature type="region of interest" description="Disordered" evidence="9">
    <location>
        <begin position="2016"/>
        <end position="2050"/>
    </location>
</feature>
<feature type="domain" description="Helicase C-terminal" evidence="11">
    <location>
        <begin position="1669"/>
        <end position="1820"/>
    </location>
</feature>
<evidence type="ECO:0000256" key="2">
    <source>
        <dbReference type="ARBA" id="ARBA00007025"/>
    </source>
</evidence>
<evidence type="ECO:0000259" key="10">
    <source>
        <dbReference type="PROSITE" id="PS51192"/>
    </source>
</evidence>
<feature type="region of interest" description="Disordered" evidence="9">
    <location>
        <begin position="1976"/>
        <end position="1995"/>
    </location>
</feature>
<protein>
    <recommendedName>
        <fullName evidence="14">SNF2 family helicase/ATPase</fullName>
    </recommendedName>
</protein>
<organism evidence="12 13">
    <name type="scientific">Lepraria neglecta</name>
    <dbReference type="NCBI Taxonomy" id="209136"/>
    <lineage>
        <taxon>Eukaryota</taxon>
        <taxon>Fungi</taxon>
        <taxon>Dikarya</taxon>
        <taxon>Ascomycota</taxon>
        <taxon>Pezizomycotina</taxon>
        <taxon>Lecanoromycetes</taxon>
        <taxon>OSLEUM clade</taxon>
        <taxon>Lecanoromycetidae</taxon>
        <taxon>Lecanorales</taxon>
        <taxon>Lecanorineae</taxon>
        <taxon>Stereocaulaceae</taxon>
        <taxon>Lepraria</taxon>
    </lineage>
</organism>
<dbReference type="InterPro" id="IPR000330">
    <property type="entry name" value="SNF2_N"/>
</dbReference>
<feature type="compositionally biased region" description="Basic and acidic residues" evidence="9">
    <location>
        <begin position="780"/>
        <end position="794"/>
    </location>
</feature>
<keyword evidence="13" id="KW-1185">Reference proteome</keyword>
<dbReference type="SUPFAM" id="SSF52540">
    <property type="entry name" value="P-loop containing nucleoside triphosphate hydrolases"/>
    <property type="match status" value="2"/>
</dbReference>
<evidence type="ECO:0000256" key="7">
    <source>
        <dbReference type="ARBA" id="ARBA00023125"/>
    </source>
</evidence>
<evidence type="ECO:0000256" key="6">
    <source>
        <dbReference type="ARBA" id="ARBA00022840"/>
    </source>
</evidence>
<comment type="caution">
    <text evidence="12">The sequence shown here is derived from an EMBL/GenBank/DDBJ whole genome shotgun (WGS) entry which is preliminary data.</text>
</comment>
<dbReference type="PANTHER" id="PTHR45797:SF1">
    <property type="entry name" value="HELICASE ARIP4"/>
    <property type="match status" value="1"/>
</dbReference>
<evidence type="ECO:0000256" key="5">
    <source>
        <dbReference type="ARBA" id="ARBA00022806"/>
    </source>
</evidence>
<feature type="compositionally biased region" description="Polar residues" evidence="9">
    <location>
        <begin position="281"/>
        <end position="290"/>
    </location>
</feature>
<gene>
    <name evidence="12" type="ORF">OEA41_008624</name>
</gene>
<dbReference type="GO" id="GO:0016887">
    <property type="term" value="F:ATP hydrolysis activity"/>
    <property type="evidence" value="ECO:0007669"/>
    <property type="project" value="InterPro"/>
</dbReference>
<dbReference type="EMBL" id="JASNWA010000009">
    <property type="protein sequence ID" value="KAK3169241.1"/>
    <property type="molecule type" value="Genomic_DNA"/>
</dbReference>
<dbReference type="GO" id="GO:0005634">
    <property type="term" value="C:nucleus"/>
    <property type="evidence" value="ECO:0007669"/>
    <property type="project" value="UniProtKB-SubCell"/>
</dbReference>
<dbReference type="Pfam" id="PF00271">
    <property type="entry name" value="Helicase_C"/>
    <property type="match status" value="1"/>
</dbReference>
<dbReference type="Pfam" id="PF24580">
    <property type="entry name" value="DUF7607"/>
    <property type="match status" value="1"/>
</dbReference>
<feature type="compositionally biased region" description="Basic and acidic residues" evidence="9">
    <location>
        <begin position="2265"/>
        <end position="2303"/>
    </location>
</feature>
<feature type="region of interest" description="Disordered" evidence="9">
    <location>
        <begin position="1169"/>
        <end position="1199"/>
    </location>
</feature>
<feature type="compositionally biased region" description="Basic and acidic residues" evidence="9">
    <location>
        <begin position="2205"/>
        <end position="2215"/>
    </location>
</feature>
<evidence type="ECO:0000256" key="9">
    <source>
        <dbReference type="SAM" id="MobiDB-lite"/>
    </source>
</evidence>
<dbReference type="GO" id="GO:0005524">
    <property type="term" value="F:ATP binding"/>
    <property type="evidence" value="ECO:0007669"/>
    <property type="project" value="UniProtKB-KW"/>
</dbReference>
<feature type="region of interest" description="Disordered" evidence="9">
    <location>
        <begin position="277"/>
        <end position="313"/>
    </location>
</feature>
<evidence type="ECO:0000256" key="4">
    <source>
        <dbReference type="ARBA" id="ARBA00022801"/>
    </source>
</evidence>
<evidence type="ECO:0000259" key="11">
    <source>
        <dbReference type="PROSITE" id="PS51194"/>
    </source>
</evidence>
<dbReference type="CDD" id="cd18793">
    <property type="entry name" value="SF2_C_SNF"/>
    <property type="match status" value="1"/>
</dbReference>
<dbReference type="InterPro" id="IPR044574">
    <property type="entry name" value="ARIP4-like"/>
</dbReference>
<reference evidence="12" key="1">
    <citation type="submission" date="2022-11" db="EMBL/GenBank/DDBJ databases">
        <title>Chromosomal genome sequence assembly and mating type (MAT) locus characterization of the leprose asexual lichenized fungus Lepraria neglecta (Nyl.) Erichsen.</title>
        <authorList>
            <person name="Allen J.L."/>
            <person name="Pfeffer B."/>
        </authorList>
    </citation>
    <scope>NUCLEOTIDE SEQUENCE</scope>
    <source>
        <strain evidence="12">Allen 5258</strain>
    </source>
</reference>
<proteinExistence type="inferred from homology"/>
<dbReference type="InterPro" id="IPR027417">
    <property type="entry name" value="P-loop_NTPase"/>
</dbReference>
<keyword evidence="5" id="KW-0347">Helicase</keyword>
<keyword evidence="6" id="KW-0067">ATP-binding</keyword>
<dbReference type="Proteomes" id="UP001276659">
    <property type="component" value="Unassembled WGS sequence"/>
</dbReference>
<name>A0AAE0DGY9_9LECA</name>
<dbReference type="PANTHER" id="PTHR45797">
    <property type="entry name" value="RAD54-LIKE"/>
    <property type="match status" value="1"/>
</dbReference>
<dbReference type="Gene3D" id="3.40.50.300">
    <property type="entry name" value="P-loop containing nucleotide triphosphate hydrolases"/>
    <property type="match status" value="1"/>
</dbReference>
<feature type="region of interest" description="Disordered" evidence="9">
    <location>
        <begin position="780"/>
        <end position="805"/>
    </location>
</feature>
<feature type="compositionally biased region" description="Low complexity" evidence="9">
    <location>
        <begin position="295"/>
        <end position="308"/>
    </location>
</feature>
<evidence type="ECO:0000256" key="8">
    <source>
        <dbReference type="ARBA" id="ARBA00023242"/>
    </source>
</evidence>
<dbReference type="PROSITE" id="PS51192">
    <property type="entry name" value="HELICASE_ATP_BIND_1"/>
    <property type="match status" value="1"/>
</dbReference>
<evidence type="ECO:0008006" key="14">
    <source>
        <dbReference type="Google" id="ProtNLM"/>
    </source>
</evidence>
<evidence type="ECO:0000256" key="3">
    <source>
        <dbReference type="ARBA" id="ARBA00022741"/>
    </source>
</evidence>
<feature type="region of interest" description="Disordered" evidence="9">
    <location>
        <begin position="915"/>
        <end position="966"/>
    </location>
</feature>
<feature type="compositionally biased region" description="Basic and acidic residues" evidence="9">
    <location>
        <begin position="2326"/>
        <end position="2336"/>
    </location>
</feature>
<dbReference type="CDD" id="cd18007">
    <property type="entry name" value="DEXHc_ATRX-like"/>
    <property type="match status" value="1"/>
</dbReference>
<keyword evidence="7" id="KW-0238">DNA-binding</keyword>
<accession>A0AAE0DGY9</accession>
<dbReference type="InterPro" id="IPR049730">
    <property type="entry name" value="SNF2/RAD54-like_C"/>
</dbReference>
<dbReference type="InterPro" id="IPR001650">
    <property type="entry name" value="Helicase_C-like"/>
</dbReference>
<dbReference type="SMART" id="SM00490">
    <property type="entry name" value="HELICc"/>
    <property type="match status" value="1"/>
</dbReference>
<feature type="compositionally biased region" description="Basic and acidic residues" evidence="9">
    <location>
        <begin position="1175"/>
        <end position="1199"/>
    </location>
</feature>
<dbReference type="PROSITE" id="PS51194">
    <property type="entry name" value="HELICASE_CTER"/>
    <property type="match status" value="1"/>
</dbReference>
<dbReference type="InterPro" id="IPR038718">
    <property type="entry name" value="SNF2-like_sf"/>
</dbReference>
<dbReference type="InterPro" id="IPR056026">
    <property type="entry name" value="DUF7607"/>
</dbReference>
<sequence>MPFLQSSIEGEPFSTEDPWDWDLNQVLLALTDDNSPLLKNNSPLSLPDLTLLAKILRDKDVNGLALLTEVTGQSLRDEFGIKSMSHRASINHLVRLLQDQSKKYSEHFVASGRLSSFSGGSRFSTPYPISPQLYDPRAASRVPGVWQTPMTFGGSLQTGSGIDDVLTSVPDRTGEPPRGILAEGAQLPNPQPTELLSNGLAQSDTKLEGFFIDKNSEGQDGSRVSKTDEGLNTTASTERATADIKSEANTSSIYPEQTKRQGETIIVDKTGRKRRRLVLGQSDTIQTSESECTRLPPQEELSSSPSTLQKDREEADITDAISFPTNDGSLIEASKPLADTLESNAHAQAEPPRPVPSEVVPEPGTVMVDEQGRKRLRPILLSQLAFDQQEREEEKQTTENPSDSVISALTSFPKLEASDEPRKRLYGKTANRSPDQLYIGLEPLSVDSIFYGDVGLEKELDQHSMPDTSPQTEQLNDSDNFTTLSSDSLSSGQRLYINARMKYFLQSRRVLFKRNGQQHIGVIPYPDRFGKKHRPLSVTIFSKSSNGITASRSNRSRWIKDNTAPGPIKSNENVFNLADPALAQDESDDPEWRALEKWKYMEGKDDILPLYGESGSEGEYELDTWKEMEQERGELARPLGRSKSKKLTAAEVEEAIDEAMKQITQSWMVKRQPKLQRKAWRLWMKSRRDGNAKAQMGRFALKNEKLETRISNHRKEIAEELWSKSSQVAKQCAIMQPSIFDREDNQWTITTLKSKKAPPKPPPASRKIKVAQIQESIDVLKDGEENLDSERENSESSGDESLDGFIVEDEVDAEINEALLGDDDLIMSDVEDGVDSSSLAGATEAGNTIVKAVAEDDHLMADTQDTSDSDSLIGRKDHGIKEEKIPLSLTQPSKDTPWSTNNPIIPSSNFIDLTQQSDPIEPQTPPLKDEPASGIKTPPVFDSENDSEVFQRSRSKKPPVFKRPSAAPKTVHIINLDSDSAESIRAESPLAPKTLPALTNVGGIRKMDPSELVERQDRKRLLIWMIAHAPPSRRKAAFGYLMGVLVEQSYKHVISALKGLRSHKQRMRGVDKELSDNIMQVATWYVCWTIPVKVDLSGLKAPDIDTTLADEDGYEPFYDFLLEYMDHYQSAEGDPERTTPKKKRERIIQADSDEALEISPFRKRKYQVSESQAALEKRQAARERLHADEERREREEDRRRKELEYRFAHMGSDDADSLGVVVNPGKLENQEFVYLSPRFGNGVRLKLHQKEGLQFMWREITADHEDLQGCLLAQTMGLGKTMQVIALLVALSEAAQSSNDNIRNQVPPSLLESRSLVLCPPALVENWWDEFILWVPRTNSGNIGVVRKVNSTMKPSERLVQIDTWNDLGGVLLIGYDTFKILVNNKATKTRAAPLNDSEHIRAKQALLEGPNLVVADEAHQFKSKFTGLNLAMNQIKTKSRIALTGSPLNNNLQEYYTLVDWIAPGYLGTSTEFKATYEEPIREGLYQDSTASQKRESLKRLKALELEMEPKVHRANVSVLHTDLQGKSEFVIRVPLTRVQDEAYNIYVEGMRAAIRGGEPRVATLWSWLGVLQLLCNHPKCYLEKLLEVQAESEDPSKRKAPQPKKAAGPTSEVEALLASDEDASLLDEQVSQQAISRIISKTKRLFENLAEPVDALSLSNKMQILMNILLFAEAVHDKVLVFSHRISTLDYIGKQLAKAAKPYARIDGLQNPNKRQQITKEFNEGSVNVCLISTRAGGTGLNLFGANRVVILDDHFNPMWEQQAIGRAYRFGQQKPVFVYRLTAAGTFEQALQNQALFKEHLATRVVDKKNPTRNALKGAGEYLFPPKRVEQEDLNGFVRKDPLILGKLLADQTKNLILSITPTETFHIEDGIELTPAERIEVEQMQKDEQLRRRDPKAYMARVEQRREANLRNVLQARRPANGPSNLLWKSSLGSQPAGWHQMIPGMDASHPFSTALAGMGLLSSIAPVIGADVGSMPPPPTGSNKGTTANSRDEQFLSTPAAAVHTENWRHASTSLPDEHGLSSSSDRSGLDKTQTEPTSKSLDKQLLDRQMATPDSSPAASENADAETIDALAKEVTELFRLTESSSLVPVAKKGGIPKAMQEAVGSDFCAIMARKGLENKRIALSETLRTLYAHDLHQRILLRSPNEDEYRRLVTGVKQLLDREEVKPMHLLQAAINKLPSPNRCTDGAQQGDVSQSHHRTDTDDEKRQPKSKPKKPVGGMLSYLAPPASPETSPNSQGPSGIARAAQRTLDLLTPVNGHREGGGKDHSSTAHSEMKGPKEGSEARKHRLPEEETGKAKKMKRAASVAPNFSGTGPMETDFNKFLDKEATRASNPR</sequence>
<keyword evidence="3" id="KW-0547">Nucleotide-binding</keyword>